<dbReference type="InterPro" id="IPR016036">
    <property type="entry name" value="Malonyl_transacylase_ACP-bd"/>
</dbReference>
<evidence type="ECO:0000256" key="4">
    <source>
        <dbReference type="ARBA" id="ARBA00048462"/>
    </source>
</evidence>
<gene>
    <name evidence="6" type="primary">fabD</name>
    <name evidence="6" type="ORF">D3105_04870</name>
</gene>
<comment type="catalytic activity">
    <reaction evidence="4">
        <text>holo-[ACP] + malonyl-CoA = malonyl-[ACP] + CoA</text>
        <dbReference type="Rhea" id="RHEA:41792"/>
        <dbReference type="Rhea" id="RHEA-COMP:9623"/>
        <dbReference type="Rhea" id="RHEA-COMP:9685"/>
        <dbReference type="ChEBI" id="CHEBI:57287"/>
        <dbReference type="ChEBI" id="CHEBI:57384"/>
        <dbReference type="ChEBI" id="CHEBI:64479"/>
        <dbReference type="ChEBI" id="CHEBI:78449"/>
        <dbReference type="EC" id="2.3.1.39"/>
    </reaction>
</comment>
<evidence type="ECO:0000256" key="2">
    <source>
        <dbReference type="ARBA" id="ARBA00022679"/>
    </source>
</evidence>
<sequence>MYVFPGQGSQHRGMGNELFAKFPELVRQADDVLGYSLQTLCSDDPDRLLSRTEYTQPALYAVSALHYLDRVDAGGELPAVVAGHSLGEYSALFAAGAFDFATGLDLVRKRGELMSRAPSGAMAAVVGLDVEHVREVLAGLPHQSIDIANINARKQCVLSGLHDEIHAPELRAACKEAGGALVPLNVSAAFHSRCMNGVEEEFARHLSGVELGELRIPVVANRTARLYPATDYADLLIRQISSPVKWYESISWLMSQGHQDFVEIGPGTVLTKLTDKIRREPLPVREKPPAPPRAPLRPEIVFMYGGQGTQSYGMGRELYDENPAFRAAMDRCSALYEAACGASLVAVIQDETRRGQDFDGLLQTQAALYATGWSLTEALREEGFRPDAVLGHGLGEYVAATVAGAMSPEDGLDLVMKQAYLMKRHCRPGGMLGVLADPDLYRRRRELFGDLYLAGVNCASRTSGHFVVSGTSERLTEVRAALGEEGVTAVQLPVRYGFHSPLLDDVRHECRIMGRAVAVSRPGMPVYSAACAGPLPDDMVNHWDTYLWDVIRGRARFDELMAASFRAPERHYFVDLSPSGSFVTLLKYGYGPDYRAASAMDRFTPDAVSMRQLRESLRAVLSGSSTEARTAR</sequence>
<dbReference type="EMBL" id="QWFA01000016">
    <property type="protein sequence ID" value="ROV69645.1"/>
    <property type="molecule type" value="Genomic_DNA"/>
</dbReference>
<feature type="domain" description="Malonyl-CoA:ACP transacylase (MAT)" evidence="5">
    <location>
        <begin position="3"/>
        <end position="300"/>
    </location>
</feature>
<dbReference type="Proteomes" id="UP000285596">
    <property type="component" value="Unassembled WGS sequence"/>
</dbReference>
<keyword evidence="2 6" id="KW-0808">Transferase</keyword>
<evidence type="ECO:0000313" key="6">
    <source>
        <dbReference type="EMBL" id="ROV69645.1"/>
    </source>
</evidence>
<dbReference type="InterPro" id="IPR016035">
    <property type="entry name" value="Acyl_Trfase/lysoPLipase"/>
</dbReference>
<dbReference type="SMART" id="SM00827">
    <property type="entry name" value="PKS_AT"/>
    <property type="match status" value="2"/>
</dbReference>
<proteinExistence type="predicted"/>
<dbReference type="InterPro" id="IPR001227">
    <property type="entry name" value="Ac_transferase_dom_sf"/>
</dbReference>
<dbReference type="EC" id="2.3.1.39" evidence="1"/>
<reference evidence="6 7" key="1">
    <citation type="submission" date="2018-08" db="EMBL/GenBank/DDBJ databases">
        <title>Streptomyces globisporus 1912-4Crt, whole genome shotgun sequence.</title>
        <authorList>
            <person name="Matselyukh B."/>
        </authorList>
    </citation>
    <scope>NUCLEOTIDE SEQUENCE [LARGE SCALE GENOMIC DNA]</scope>
    <source>
        <strain evidence="6 7">1912-4Crt</strain>
    </source>
</reference>
<dbReference type="GO" id="GO:0005829">
    <property type="term" value="C:cytosol"/>
    <property type="evidence" value="ECO:0007669"/>
    <property type="project" value="TreeGrafter"/>
</dbReference>
<dbReference type="GO" id="GO:0004314">
    <property type="term" value="F:[acyl-carrier-protein] S-malonyltransferase activity"/>
    <property type="evidence" value="ECO:0007669"/>
    <property type="project" value="UniProtKB-EC"/>
</dbReference>
<keyword evidence="3 6" id="KW-0012">Acyltransferase</keyword>
<dbReference type="Gene3D" id="3.30.70.250">
    <property type="entry name" value="Malonyl-CoA ACP transacylase, ACP-binding"/>
    <property type="match status" value="1"/>
</dbReference>
<organism evidence="6 7">
    <name type="scientific">Streptomyces globisporus</name>
    <dbReference type="NCBI Taxonomy" id="1908"/>
    <lineage>
        <taxon>Bacteria</taxon>
        <taxon>Bacillati</taxon>
        <taxon>Actinomycetota</taxon>
        <taxon>Actinomycetes</taxon>
        <taxon>Kitasatosporales</taxon>
        <taxon>Streptomycetaceae</taxon>
        <taxon>Streptomyces</taxon>
    </lineage>
</organism>
<dbReference type="NCBIfam" id="TIGR00128">
    <property type="entry name" value="fabD"/>
    <property type="match status" value="1"/>
</dbReference>
<comment type="caution">
    <text evidence="6">The sequence shown here is derived from an EMBL/GenBank/DDBJ whole genome shotgun (WGS) entry which is preliminary data.</text>
</comment>
<dbReference type="InterPro" id="IPR004410">
    <property type="entry name" value="Malonyl_CoA-ACP_transAc_FabD"/>
</dbReference>
<feature type="domain" description="Malonyl-CoA:ACP transacylase (MAT)" evidence="5">
    <location>
        <begin position="303"/>
        <end position="603"/>
    </location>
</feature>
<dbReference type="PANTHER" id="PTHR42681">
    <property type="entry name" value="MALONYL-COA-ACYL CARRIER PROTEIN TRANSACYLASE, MITOCHONDRIAL"/>
    <property type="match status" value="1"/>
</dbReference>
<accession>A0A423V4V3</accession>
<dbReference type="Pfam" id="PF00698">
    <property type="entry name" value="Acyl_transf_1"/>
    <property type="match status" value="2"/>
</dbReference>
<name>A0A423V4V3_STRGL</name>
<evidence type="ECO:0000256" key="3">
    <source>
        <dbReference type="ARBA" id="ARBA00023315"/>
    </source>
</evidence>
<evidence type="ECO:0000256" key="1">
    <source>
        <dbReference type="ARBA" id="ARBA00013258"/>
    </source>
</evidence>
<protein>
    <recommendedName>
        <fullName evidence="1">[acyl-carrier-protein] S-malonyltransferase</fullName>
        <ecNumber evidence="1">2.3.1.39</ecNumber>
    </recommendedName>
</protein>
<evidence type="ECO:0000259" key="5">
    <source>
        <dbReference type="SMART" id="SM00827"/>
    </source>
</evidence>
<dbReference type="PANTHER" id="PTHR42681:SF1">
    <property type="entry name" value="MALONYL-COA-ACYL CARRIER PROTEIN TRANSACYLASE, MITOCHONDRIAL"/>
    <property type="match status" value="1"/>
</dbReference>
<dbReference type="InterPro" id="IPR014043">
    <property type="entry name" value="Acyl_transferase_dom"/>
</dbReference>
<dbReference type="AlphaFoldDB" id="A0A423V4V3"/>
<dbReference type="SUPFAM" id="SSF52151">
    <property type="entry name" value="FabD/lysophospholipase-like"/>
    <property type="match status" value="2"/>
</dbReference>
<evidence type="ECO:0000313" key="7">
    <source>
        <dbReference type="Proteomes" id="UP000285596"/>
    </source>
</evidence>
<dbReference type="Gene3D" id="3.40.366.10">
    <property type="entry name" value="Malonyl-Coenzyme A Acyl Carrier Protein, domain 2"/>
    <property type="match status" value="2"/>
</dbReference>
<dbReference type="InterPro" id="IPR050858">
    <property type="entry name" value="Mal-CoA-ACP_Trans/PKS_FabD"/>
</dbReference>
<dbReference type="SUPFAM" id="SSF55048">
    <property type="entry name" value="Probable ACP-binding domain of malonyl-CoA ACP transacylase"/>
    <property type="match status" value="1"/>
</dbReference>
<dbReference type="GO" id="GO:0006633">
    <property type="term" value="P:fatty acid biosynthetic process"/>
    <property type="evidence" value="ECO:0007669"/>
    <property type="project" value="TreeGrafter"/>
</dbReference>